<dbReference type="InterPro" id="IPR002716">
    <property type="entry name" value="PIN_dom"/>
</dbReference>
<evidence type="ECO:0000259" key="1">
    <source>
        <dbReference type="Pfam" id="PF01850"/>
    </source>
</evidence>
<dbReference type="STRING" id="857087.Metme_3882"/>
<evidence type="ECO:0000313" key="2">
    <source>
        <dbReference type="EMBL" id="AEG02236.1"/>
    </source>
</evidence>
<dbReference type="EMBL" id="CP002738">
    <property type="protein sequence ID" value="AEG02236.1"/>
    <property type="molecule type" value="Genomic_DNA"/>
</dbReference>
<dbReference type="eggNOG" id="COG3744">
    <property type="taxonomic scope" value="Bacteria"/>
</dbReference>
<dbReference type="HOGENOM" id="CLU_129890_0_1_6"/>
<proteinExistence type="predicted"/>
<dbReference type="PANTHER" id="PTHR36173:SF2">
    <property type="entry name" value="RIBONUCLEASE VAPC16"/>
    <property type="match status" value="1"/>
</dbReference>
<dbReference type="PANTHER" id="PTHR36173">
    <property type="entry name" value="RIBONUCLEASE VAPC16-RELATED"/>
    <property type="match status" value="1"/>
</dbReference>
<protein>
    <submittedName>
        <fullName evidence="2">PilT protein domain protein</fullName>
    </submittedName>
</protein>
<dbReference type="RefSeq" id="WP_013820452.1">
    <property type="nucleotide sequence ID" value="NC_015572.1"/>
</dbReference>
<dbReference type="SUPFAM" id="SSF88723">
    <property type="entry name" value="PIN domain-like"/>
    <property type="match status" value="1"/>
</dbReference>
<dbReference type="Proteomes" id="UP000008888">
    <property type="component" value="Chromosome"/>
</dbReference>
<reference evidence="2 3" key="1">
    <citation type="journal article" date="2011" name="J. Bacteriol.">
        <title>Complete Genome Sequence of the Aerobic Marine Methanotroph Methylomonas methanica MC09.</title>
        <authorList>
            <person name="Boden R."/>
            <person name="Cunliffe M."/>
            <person name="Scanlan J."/>
            <person name="Moussard H."/>
            <person name="Kits K.D."/>
            <person name="Klotz M.G."/>
            <person name="Jetten M.S."/>
            <person name="Vuilleumier S."/>
            <person name="Han J."/>
            <person name="Peters L."/>
            <person name="Mikhailova N."/>
            <person name="Teshima H."/>
            <person name="Tapia R."/>
            <person name="Kyrpides N."/>
            <person name="Ivanova N."/>
            <person name="Pagani I."/>
            <person name="Cheng J.F."/>
            <person name="Goodwin L."/>
            <person name="Han C."/>
            <person name="Hauser L."/>
            <person name="Land M.L."/>
            <person name="Lapidus A."/>
            <person name="Lucas S."/>
            <person name="Pitluck S."/>
            <person name="Woyke T."/>
            <person name="Stein L."/>
            <person name="Murrell J.C."/>
        </authorList>
    </citation>
    <scope>NUCLEOTIDE SEQUENCE [LARGE SCALE GENOMIC DNA]</scope>
    <source>
        <strain evidence="2 3">MC09</strain>
    </source>
</reference>
<dbReference type="InterPro" id="IPR029060">
    <property type="entry name" value="PIN-like_dom_sf"/>
</dbReference>
<dbReference type="Pfam" id="PF01850">
    <property type="entry name" value="PIN"/>
    <property type="match status" value="1"/>
</dbReference>
<dbReference type="CDD" id="cd09872">
    <property type="entry name" value="PIN_Sll0205-like"/>
    <property type="match status" value="1"/>
</dbReference>
<dbReference type="InterPro" id="IPR041705">
    <property type="entry name" value="PIN_Sll0205"/>
</dbReference>
<reference key="2">
    <citation type="submission" date="2011-05" db="EMBL/GenBank/DDBJ databases">
        <title>Complete genome sequence of the aerobic marine methanotroph Methylomonas methanica MC09.</title>
        <authorList>
            <person name="Boden R."/>
            <person name="Cunliffe M."/>
            <person name="Scanlan J."/>
            <person name="Moussard H."/>
            <person name="Kits K.D."/>
            <person name="Klotz M."/>
            <person name="Jetten M."/>
            <person name="Vuilleumier S."/>
            <person name="Han J."/>
            <person name="Peters L."/>
            <person name="Mikhailova N."/>
            <person name="Teshima H."/>
            <person name="Tapia R."/>
            <person name="Kyrpides N."/>
            <person name="Ivanova N."/>
            <person name="Pagani I."/>
            <person name="Cheng J.-F."/>
            <person name="Goodwin L."/>
            <person name="Han C."/>
            <person name="Hauser L."/>
            <person name="Land M."/>
            <person name="Lapidus A."/>
            <person name="Lucas S."/>
            <person name="Pitluck S."/>
            <person name="Woyke T."/>
            <person name="Stein L.Y."/>
            <person name="Murrell C."/>
        </authorList>
    </citation>
    <scope>NUCLEOTIDE SEQUENCE</scope>
    <source>
        <strain>MC09</strain>
    </source>
</reference>
<sequence>MERMMRLLLDTCIVYDWLMGRIEPLWLIEKIQQEGAFVSAVSIWEMAIKNGLGKLPLPTPAFAEEIQAQGFQWLNMTPFHAQAIQQLAPHHKDPFDRLLIAQALCESLRIVTYDKTFQIYTEDVLFIEK</sequence>
<name>F9ZYG4_METMM</name>
<organism evidence="2 3">
    <name type="scientific">Methylomonas methanica (strain DSM 25384 / MC09)</name>
    <dbReference type="NCBI Taxonomy" id="857087"/>
    <lineage>
        <taxon>Bacteria</taxon>
        <taxon>Pseudomonadati</taxon>
        <taxon>Pseudomonadota</taxon>
        <taxon>Gammaproteobacteria</taxon>
        <taxon>Methylococcales</taxon>
        <taxon>Methylococcaceae</taxon>
        <taxon>Methylomonas</taxon>
    </lineage>
</organism>
<dbReference type="InterPro" id="IPR052919">
    <property type="entry name" value="TA_system_RNase"/>
</dbReference>
<evidence type="ECO:0000313" key="3">
    <source>
        <dbReference type="Proteomes" id="UP000008888"/>
    </source>
</evidence>
<reference evidence="3" key="3">
    <citation type="submission" date="2011-05" db="EMBL/GenBank/DDBJ databases">
        <title>Complete sequence of Methylomonas methanica MC09.</title>
        <authorList>
            <consortium name="US DOE Joint Genome Institute"/>
            <person name="Lucas S."/>
            <person name="Han J."/>
            <person name="Lapidus A."/>
            <person name="Cheng J.-F."/>
            <person name="Goodwin L."/>
            <person name="Pitluck S."/>
            <person name="Peters L."/>
            <person name="Mikhailova N."/>
            <person name="Teshima H."/>
            <person name="Han C."/>
            <person name="Tapia R."/>
            <person name="Land M."/>
            <person name="Hauser L."/>
            <person name="Kyrpides N."/>
            <person name="Ivanova N."/>
            <person name="Pagani I."/>
            <person name="Stein L."/>
            <person name="Woyke T."/>
        </authorList>
    </citation>
    <scope>NUCLEOTIDE SEQUENCE [LARGE SCALE GENOMIC DNA]</scope>
    <source>
        <strain evidence="3">MC09</strain>
    </source>
</reference>
<feature type="domain" description="PIN" evidence="1">
    <location>
        <begin position="8"/>
        <end position="118"/>
    </location>
</feature>
<dbReference type="Gene3D" id="3.40.50.1010">
    <property type="entry name" value="5'-nuclease"/>
    <property type="match status" value="1"/>
</dbReference>
<dbReference type="AlphaFoldDB" id="F9ZYG4"/>
<gene>
    <name evidence="2" type="ordered locus">Metme_3882</name>
</gene>
<accession>F9ZYG4</accession>
<keyword evidence="3" id="KW-1185">Reference proteome</keyword>
<dbReference type="KEGG" id="mmt:Metme_3882"/>